<evidence type="ECO:0000313" key="2">
    <source>
        <dbReference type="EMBL" id="ANV79361.1"/>
    </source>
</evidence>
<name>A0A1B1TAQ0_9ARCH</name>
<organism evidence="2">
    <name type="scientific">uncultured Poseidoniia archaeon</name>
    <dbReference type="NCBI Taxonomy" id="1697135"/>
    <lineage>
        <taxon>Archaea</taxon>
        <taxon>Methanobacteriati</taxon>
        <taxon>Thermoplasmatota</taxon>
        <taxon>Candidatus Poseidoniia</taxon>
        <taxon>environmental samples</taxon>
    </lineage>
</organism>
<evidence type="ECO:0000256" key="1">
    <source>
        <dbReference type="SAM" id="Phobius"/>
    </source>
</evidence>
<reference evidence="2" key="2">
    <citation type="journal article" date="2015" name="ISME J.">
        <title>A new class of marine Euryarchaeota group II from the Mediterranean deep chlorophyll maximum.</title>
        <authorList>
            <person name="Martin-Cuadrado A.B."/>
            <person name="Garcia-Heredia I."/>
            <person name="Molto A.G."/>
            <person name="Lopez-Ubeda R."/>
            <person name="Kimes N."/>
            <person name="Lopez-Garcia P."/>
            <person name="Moreira D."/>
            <person name="Rodriguez-Valera F."/>
        </authorList>
    </citation>
    <scope>NUCLEOTIDE SEQUENCE</scope>
</reference>
<dbReference type="EMBL" id="KP211825">
    <property type="protein sequence ID" value="ANV79361.1"/>
    <property type="molecule type" value="Genomic_DNA"/>
</dbReference>
<sequence>MSENKISKSLMMLMILLTSLMVPQISGSVFAEENDEEDPLGDSGLTLIALRNDTLDTNQDGDIDSIRVVVVMSTTNDFVNLELRLFGVHKGQQVVETQIMSFSGQSNASLTYDSWANGEHELSLAIIDEAGDEITTFELPTYLLKPALKTPRVMLALNAPENIETGDQCTINRIFDDETGPRYGADGTRTFSGAPFTVLDSQDVLDCSHWPAGDYTLRETYRNDLSQTAEDWLNLTISNRPAPAFSLLTEGNGNSTDTDCSVTIIPDSPDIDFTPFVKIWRIQGVIFQDYNSSNFDCSILPAGVHLVSIEVINNELIQTIHAINMVRLPGLNLTEEEAEVLPSRSFGEDTETDSVGWISIGILCFVVALLAFVFLVRVKDEKDIFEMRDLGPEPMILADGSPDSQGLPTTVDDEGVLWRQHPDGAHDWWDQDLRIWNRW</sequence>
<keyword evidence="1" id="KW-0472">Membrane</keyword>
<protein>
    <submittedName>
        <fullName evidence="2">Uncharacterized protein</fullName>
    </submittedName>
</protein>
<proteinExistence type="predicted"/>
<dbReference type="AlphaFoldDB" id="A0A1B1TAQ0"/>
<reference evidence="2" key="1">
    <citation type="submission" date="2014-11" db="EMBL/GenBank/DDBJ databases">
        <authorList>
            <person name="Zhu J."/>
            <person name="Qi W."/>
            <person name="Song R."/>
        </authorList>
    </citation>
    <scope>NUCLEOTIDE SEQUENCE</scope>
</reference>
<keyword evidence="1" id="KW-1133">Transmembrane helix</keyword>
<keyword evidence="1" id="KW-0812">Transmembrane</keyword>
<feature type="transmembrane region" description="Helical" evidence="1">
    <location>
        <begin position="355"/>
        <end position="378"/>
    </location>
</feature>
<accession>A0A1B1TAQ0</accession>